<name>A0AAU8HZI8_9CAUD</name>
<dbReference type="EMBL" id="PP895363">
    <property type="protein sequence ID" value="XCI78156.1"/>
    <property type="molecule type" value="Genomic_DNA"/>
</dbReference>
<proteinExistence type="predicted"/>
<accession>A0AAU8HZI8</accession>
<sequence length="67" mass="7457">MIEFEDASIISELVVEEGGAVDFVSNDGSLKKGYSIFVKSEESGDIFELVLSELELKTMLKQIKEEL</sequence>
<organism evidence="1">
    <name type="scientific">Klebsiella phage FKP3</name>
    <dbReference type="NCBI Taxonomy" id="3231233"/>
    <lineage>
        <taxon>Viruses</taxon>
        <taxon>Duplodnaviria</taxon>
        <taxon>Heunggongvirae</taxon>
        <taxon>Uroviricota</taxon>
        <taxon>Caudoviricetes</taxon>
        <taxon>Stephanstirmvirinae</taxon>
        <taxon>Justusliebigvirus</taxon>
    </lineage>
</organism>
<protein>
    <submittedName>
        <fullName evidence="1">Uncharacterized protein</fullName>
    </submittedName>
</protein>
<reference evidence="1" key="1">
    <citation type="submission" date="2024-06" db="EMBL/GenBank/DDBJ databases">
        <title>High activity and specificity of bacteriophage cocktails against carbapenem-resistant Klebsiella pneumoniae belonging to high-risk clones CG258 and ST307.</title>
        <authorList>
            <person name="Jimenez Quiceno J."/>
            <person name="Salazar Ospina L."/>
            <person name="Tellez Carrasquilla S."/>
        </authorList>
    </citation>
    <scope>NUCLEOTIDE SEQUENCE</scope>
</reference>
<evidence type="ECO:0000313" key="1">
    <source>
        <dbReference type="EMBL" id="XCI78156.1"/>
    </source>
</evidence>